<accession>A0AA40X2A2</accession>
<comment type="caution">
    <text evidence="2">The sequence shown here is derived from an EMBL/GenBank/DDBJ whole genome shotgun (WGS) entry which is preliminary data.</text>
</comment>
<dbReference type="Pfam" id="PF11769">
    <property type="entry name" value="DUF3313"/>
    <property type="match status" value="1"/>
</dbReference>
<organism evidence="2 3">
    <name type="scientific">Rouxiella silvae</name>
    <dbReference type="NCBI Taxonomy" id="1646373"/>
    <lineage>
        <taxon>Bacteria</taxon>
        <taxon>Pseudomonadati</taxon>
        <taxon>Pseudomonadota</taxon>
        <taxon>Gammaproteobacteria</taxon>
        <taxon>Enterobacterales</taxon>
        <taxon>Yersiniaceae</taxon>
        <taxon>Rouxiella</taxon>
    </lineage>
</organism>
<evidence type="ECO:0000256" key="1">
    <source>
        <dbReference type="SAM" id="SignalP"/>
    </source>
</evidence>
<dbReference type="InterPro" id="IPR021747">
    <property type="entry name" value="DUF3313"/>
</dbReference>
<feature type="signal peptide" evidence="1">
    <location>
        <begin position="1"/>
        <end position="23"/>
    </location>
</feature>
<feature type="chain" id="PRO_5041403948" evidence="1">
    <location>
        <begin position="24"/>
        <end position="224"/>
    </location>
</feature>
<reference evidence="2" key="1">
    <citation type="submission" date="2020-11" db="EMBL/GenBank/DDBJ databases">
        <authorList>
            <person name="Lee S.D."/>
        </authorList>
    </citation>
    <scope>NUCLEOTIDE SEQUENCE</scope>
    <source>
        <strain evidence="2">SAP-2</strain>
    </source>
</reference>
<evidence type="ECO:0000313" key="2">
    <source>
        <dbReference type="EMBL" id="MBF6636842.1"/>
    </source>
</evidence>
<keyword evidence="1" id="KW-0732">Signal</keyword>
<reference evidence="2" key="2">
    <citation type="submission" date="2022-09" db="EMBL/GenBank/DDBJ databases">
        <title>Rouxiella aceris sp. nov., isolated from tree sap and emended description of the genus Rhouxiella.</title>
        <authorList>
            <person name="Kim I.S."/>
        </authorList>
    </citation>
    <scope>NUCLEOTIDE SEQUENCE</scope>
    <source>
        <strain evidence="2">SAP-2</strain>
    </source>
</reference>
<proteinExistence type="predicted"/>
<name>A0AA40X2A2_9GAMM</name>
<evidence type="ECO:0000313" key="3">
    <source>
        <dbReference type="Proteomes" id="UP000705283"/>
    </source>
</evidence>
<dbReference type="EMBL" id="JADMKS010000003">
    <property type="protein sequence ID" value="MBF6636842.1"/>
    <property type="molecule type" value="Genomic_DNA"/>
</dbReference>
<dbReference type="Proteomes" id="UP000705283">
    <property type="component" value="Unassembled WGS sequence"/>
</dbReference>
<gene>
    <name evidence="2" type="ORF">ITX54_09275</name>
</gene>
<dbReference type="PROSITE" id="PS51257">
    <property type="entry name" value="PROKAR_LIPOPROTEIN"/>
    <property type="match status" value="1"/>
</dbReference>
<protein>
    <submittedName>
        <fullName evidence="2">DUF3313 domain-containing protein</fullName>
    </submittedName>
</protein>
<sequence>MKMSNKVILASLLGGVLALSGCASQVTQPEKYSGFLGNYSKLKPTKTPSGKTVMRWIDPSFDKTKYTSLYYQPLTYYPTPKPTGQISQATLNGVLDYANTRIKSAMGTRLPLTQTPVAGTLIFKGAITGVSTSTEGLQFYEVIPVALVIAGTQTATGHRTKNTELFFEGELIDAATGKTVVEVVRMGEGKSVPNSSQQVTVNDLKSVIDNLAVDITQFNGASKS</sequence>
<dbReference type="AlphaFoldDB" id="A0AA40X2A2"/>